<dbReference type="InterPro" id="IPR050416">
    <property type="entry name" value="FAD-linked_Oxidoreductase"/>
</dbReference>
<dbReference type="Pfam" id="PF01565">
    <property type="entry name" value="FAD_binding_4"/>
    <property type="match status" value="1"/>
</dbReference>
<dbReference type="Proteomes" id="UP000256690">
    <property type="component" value="Unassembled WGS sequence"/>
</dbReference>
<gene>
    <name evidence="7" type="ORF">DSM5745_03446</name>
</gene>
<name>A0A3D8SKT4_9EURO</name>
<accession>A0A3D8SKT4</accession>
<dbReference type="InterPro" id="IPR016169">
    <property type="entry name" value="FAD-bd_PCMH_sub2"/>
</dbReference>
<dbReference type="STRING" id="1810919.A0A3D8SKT4"/>
<comment type="caution">
    <text evidence="7">The sequence shown here is derived from an EMBL/GenBank/DDBJ whole genome shotgun (WGS) entry which is preliminary data.</text>
</comment>
<dbReference type="EMBL" id="PVWQ01000003">
    <property type="protein sequence ID" value="RDW86804.1"/>
    <property type="molecule type" value="Genomic_DNA"/>
</dbReference>
<comment type="similarity">
    <text evidence="1">Belongs to the oxygen-dependent FAD-linked oxidoreductase family.</text>
</comment>
<feature type="domain" description="FAD-binding PCMH-type" evidence="6">
    <location>
        <begin position="92"/>
        <end position="264"/>
    </location>
</feature>
<evidence type="ECO:0000259" key="6">
    <source>
        <dbReference type="PROSITE" id="PS51387"/>
    </source>
</evidence>
<evidence type="ECO:0000256" key="2">
    <source>
        <dbReference type="ARBA" id="ARBA00022630"/>
    </source>
</evidence>
<sequence length="531" mass="56787">MKFLKETVLAVCAATQALALPSQAPPGEIQTALANLGVDVATIPQLSGNPTENGCQIACNALSHIHGSEKVIANNTTAYQSITHSYWSAQQGEVKPACIFAPTVDTDVSIVILLSQLTQCPFAAKSGGHAAFSGASNSQGGITILFRDLNEITLNEDRSVASIGPGNNWGQVYKALERHDVTVVGGRMSDIGVGGLLTGGGISYCSNLYGWALDNVESFEVVSAIDGNILTASATQHPDLYWALRGGGNNFGLVTKFNLYTFPGSLLRGGTRVFSEDQFSNVISAFVDVAEKANDDPNAQQYVMFANLGGTNVASAELTYAQNVSNPAIFETYHATPAISDSTSSRTMSQYADDGAAQDPYGMRDVFWNRSYKLDEDFANWVVKLWLAVLPRISSISNAMAGLTFQAITDPILEKMTRAGGNALGLDESNGPILLLHVLGMWNGASGDDAIYRLINDFFANVTAEADSRGLGNKFIYMNYASHVQDVIASYGADNKAKLQKIASKYDPAGVYQTLQPGHFKLTRSPVPNPY</sequence>
<keyword evidence="2" id="KW-0285">Flavoprotein</keyword>
<dbReference type="InterPro" id="IPR016167">
    <property type="entry name" value="FAD-bd_PCMH_sub1"/>
</dbReference>
<evidence type="ECO:0000256" key="1">
    <source>
        <dbReference type="ARBA" id="ARBA00005466"/>
    </source>
</evidence>
<dbReference type="GO" id="GO:0071949">
    <property type="term" value="F:FAD binding"/>
    <property type="evidence" value="ECO:0007669"/>
    <property type="project" value="InterPro"/>
</dbReference>
<dbReference type="PROSITE" id="PS51387">
    <property type="entry name" value="FAD_PCMH"/>
    <property type="match status" value="1"/>
</dbReference>
<dbReference type="GO" id="GO:0016491">
    <property type="term" value="F:oxidoreductase activity"/>
    <property type="evidence" value="ECO:0007669"/>
    <property type="project" value="UniProtKB-KW"/>
</dbReference>
<dbReference type="InterPro" id="IPR016166">
    <property type="entry name" value="FAD-bd_PCMH"/>
</dbReference>
<evidence type="ECO:0000256" key="3">
    <source>
        <dbReference type="ARBA" id="ARBA00022827"/>
    </source>
</evidence>
<reference evidence="7 8" key="1">
    <citation type="journal article" date="2018" name="IMA Fungus">
        <title>IMA Genome-F 9: Draft genome sequence of Annulohypoxylon stygium, Aspergillus mulundensis, Berkeleyomyces basicola (syn. Thielaviopsis basicola), Ceratocystis smalleyi, two Cercospora beticola strains, Coleophoma cylindrospora, Fusarium fracticaudum, Phialophora cf. hyalina, and Morchella septimelata.</title>
        <authorList>
            <person name="Wingfield B.D."/>
            <person name="Bills G.F."/>
            <person name="Dong Y."/>
            <person name="Huang W."/>
            <person name="Nel W.J."/>
            <person name="Swalarsk-Parry B.S."/>
            <person name="Vaghefi N."/>
            <person name="Wilken P.M."/>
            <person name="An Z."/>
            <person name="de Beer Z.W."/>
            <person name="De Vos L."/>
            <person name="Chen L."/>
            <person name="Duong T.A."/>
            <person name="Gao Y."/>
            <person name="Hammerbacher A."/>
            <person name="Kikkert J.R."/>
            <person name="Li Y."/>
            <person name="Li H."/>
            <person name="Li K."/>
            <person name="Li Q."/>
            <person name="Liu X."/>
            <person name="Ma X."/>
            <person name="Naidoo K."/>
            <person name="Pethybridge S.J."/>
            <person name="Sun J."/>
            <person name="Steenkamp E.T."/>
            <person name="van der Nest M.A."/>
            <person name="van Wyk S."/>
            <person name="Wingfield M.J."/>
            <person name="Xiong C."/>
            <person name="Yue Q."/>
            <person name="Zhang X."/>
        </authorList>
    </citation>
    <scope>NUCLEOTIDE SEQUENCE [LARGE SCALE GENOMIC DNA]</scope>
    <source>
        <strain evidence="7 8">DSM 5745</strain>
    </source>
</reference>
<dbReference type="InterPro" id="IPR036318">
    <property type="entry name" value="FAD-bd_PCMH-like_sf"/>
</dbReference>
<dbReference type="Gene3D" id="3.30.43.10">
    <property type="entry name" value="Uridine Diphospho-n-acetylenolpyruvylglucosamine Reductase, domain 2"/>
    <property type="match status" value="1"/>
</dbReference>
<dbReference type="GeneID" id="38113816"/>
<dbReference type="RefSeq" id="XP_026606328.1">
    <property type="nucleotide sequence ID" value="XM_026745462.1"/>
</dbReference>
<keyword evidence="8" id="KW-1185">Reference proteome</keyword>
<evidence type="ECO:0000256" key="5">
    <source>
        <dbReference type="SAM" id="SignalP"/>
    </source>
</evidence>
<keyword evidence="3" id="KW-0274">FAD</keyword>
<dbReference type="AlphaFoldDB" id="A0A3D8SKT4"/>
<evidence type="ECO:0000313" key="7">
    <source>
        <dbReference type="EMBL" id="RDW86804.1"/>
    </source>
</evidence>
<dbReference type="OrthoDB" id="2151789at2759"/>
<organism evidence="7 8">
    <name type="scientific">Aspergillus mulundensis</name>
    <dbReference type="NCBI Taxonomy" id="1810919"/>
    <lineage>
        <taxon>Eukaryota</taxon>
        <taxon>Fungi</taxon>
        <taxon>Dikarya</taxon>
        <taxon>Ascomycota</taxon>
        <taxon>Pezizomycotina</taxon>
        <taxon>Eurotiomycetes</taxon>
        <taxon>Eurotiomycetidae</taxon>
        <taxon>Eurotiales</taxon>
        <taxon>Aspergillaceae</taxon>
        <taxon>Aspergillus</taxon>
        <taxon>Aspergillus subgen. Nidulantes</taxon>
    </lineage>
</organism>
<dbReference type="PANTHER" id="PTHR42973">
    <property type="entry name" value="BINDING OXIDOREDUCTASE, PUTATIVE (AFU_ORTHOLOGUE AFUA_1G17690)-RELATED"/>
    <property type="match status" value="1"/>
</dbReference>
<dbReference type="PANTHER" id="PTHR42973:SF34">
    <property type="entry name" value="FAD BINDING DOMAIN PROTEIN (AFU_ORTHOLOGUE AFUA_3G02770)"/>
    <property type="match status" value="1"/>
</dbReference>
<dbReference type="InterPro" id="IPR006094">
    <property type="entry name" value="Oxid_FAD_bind_N"/>
</dbReference>
<dbReference type="Gene3D" id="3.40.462.20">
    <property type="match status" value="1"/>
</dbReference>
<feature type="chain" id="PRO_5017627794" description="FAD-binding PCMH-type domain-containing protein" evidence="5">
    <location>
        <begin position="20"/>
        <end position="531"/>
    </location>
</feature>
<feature type="signal peptide" evidence="5">
    <location>
        <begin position="1"/>
        <end position="19"/>
    </location>
</feature>
<protein>
    <recommendedName>
        <fullName evidence="6">FAD-binding PCMH-type domain-containing protein</fullName>
    </recommendedName>
</protein>
<evidence type="ECO:0000313" key="8">
    <source>
        <dbReference type="Proteomes" id="UP000256690"/>
    </source>
</evidence>
<dbReference type="SUPFAM" id="SSF56176">
    <property type="entry name" value="FAD-binding/transporter-associated domain-like"/>
    <property type="match status" value="1"/>
</dbReference>
<keyword evidence="5" id="KW-0732">Signal</keyword>
<evidence type="ECO:0000256" key="4">
    <source>
        <dbReference type="ARBA" id="ARBA00023002"/>
    </source>
</evidence>
<keyword evidence="4" id="KW-0560">Oxidoreductase</keyword>
<dbReference type="Gene3D" id="3.30.465.10">
    <property type="match status" value="1"/>
</dbReference>
<proteinExistence type="inferred from homology"/>